<evidence type="ECO:0000313" key="11">
    <source>
        <dbReference type="Proteomes" id="UP000011083"/>
    </source>
</evidence>
<dbReference type="SUPFAM" id="SSF54534">
    <property type="entry name" value="FKBP-like"/>
    <property type="match status" value="1"/>
</dbReference>
<proteinExistence type="predicted"/>
<evidence type="ECO:0000313" key="10">
    <source>
        <dbReference type="EMBL" id="ELR18052.1"/>
    </source>
</evidence>
<dbReference type="GeneID" id="14918814"/>
<dbReference type="Pfam" id="PF14559">
    <property type="entry name" value="TPR_19"/>
    <property type="match status" value="1"/>
</dbReference>
<sequence>MEEVAADGSVRKTVVKAGTGPRGTPPRGSTVYVDFVGRLAGDLADGDDGSTVFDSTAERGHFFTFTIGQEQTIPGLELAVAQMTEGETALVTVAPSQVGTHSSLCAAVQPGLTTAAYGSMGNQQGFHGCGRPIPPNATLQFELQLLDWDEHPEKLRHLSHAETIDLAERLKAEGNTLFVKQNELTRAVCKYKRAIACLDADDAASEPSDAERNKQQALESACFLNLAACQLKQSQYKEAAESCRRVLANEPDSAKAHFRLGKALAGTDDLDEAKKELEQALALEDLGEIRRELKLVEQRLRAHEKKQQQFYGKLFAKLGDDKSGAGGLYTPEEIAAANKPVFKKCNLWYAPRANTRHV</sequence>
<dbReference type="OrthoDB" id="5829758at2759"/>
<dbReference type="InterPro" id="IPR011990">
    <property type="entry name" value="TPR-like_helical_dom_sf"/>
</dbReference>
<evidence type="ECO:0000256" key="7">
    <source>
        <dbReference type="PROSITE-ProRule" id="PRU00277"/>
    </source>
</evidence>
<feature type="domain" description="PPIase FKBP-type" evidence="9">
    <location>
        <begin position="28"/>
        <end position="149"/>
    </location>
</feature>
<dbReference type="OMA" id="ICVASMK"/>
<evidence type="ECO:0000256" key="4">
    <source>
        <dbReference type="ARBA" id="ARBA00022803"/>
    </source>
</evidence>
<gene>
    <name evidence="10" type="ORF">ACA1_161870</name>
</gene>
<dbReference type="AlphaFoldDB" id="L8GYM8"/>
<dbReference type="InterPro" id="IPR050754">
    <property type="entry name" value="FKBP4/5/8-like"/>
</dbReference>
<evidence type="ECO:0000256" key="6">
    <source>
        <dbReference type="ARBA" id="ARBA00023235"/>
    </source>
</evidence>
<comment type="catalytic activity">
    <reaction evidence="1 7">
        <text>[protein]-peptidylproline (omega=180) = [protein]-peptidylproline (omega=0)</text>
        <dbReference type="Rhea" id="RHEA:16237"/>
        <dbReference type="Rhea" id="RHEA-COMP:10747"/>
        <dbReference type="Rhea" id="RHEA-COMP:10748"/>
        <dbReference type="ChEBI" id="CHEBI:83833"/>
        <dbReference type="ChEBI" id="CHEBI:83834"/>
        <dbReference type="EC" id="5.2.1.8"/>
    </reaction>
</comment>
<evidence type="ECO:0000256" key="1">
    <source>
        <dbReference type="ARBA" id="ARBA00000971"/>
    </source>
</evidence>
<dbReference type="Pfam" id="PF00254">
    <property type="entry name" value="FKBP_C"/>
    <property type="match status" value="1"/>
</dbReference>
<dbReference type="VEuPathDB" id="AmoebaDB:ACA1_161870"/>
<dbReference type="SUPFAM" id="SSF48452">
    <property type="entry name" value="TPR-like"/>
    <property type="match status" value="1"/>
</dbReference>
<evidence type="ECO:0000256" key="3">
    <source>
        <dbReference type="ARBA" id="ARBA00022737"/>
    </source>
</evidence>
<keyword evidence="11" id="KW-1185">Reference proteome</keyword>
<dbReference type="InterPro" id="IPR019734">
    <property type="entry name" value="TPR_rpt"/>
</dbReference>
<accession>L8GYM8</accession>
<dbReference type="EMBL" id="KB007961">
    <property type="protein sequence ID" value="ELR18052.1"/>
    <property type="molecule type" value="Genomic_DNA"/>
</dbReference>
<dbReference type="Proteomes" id="UP000011083">
    <property type="component" value="Unassembled WGS sequence"/>
</dbReference>
<dbReference type="Gene3D" id="1.25.40.10">
    <property type="entry name" value="Tetratricopeptide repeat domain"/>
    <property type="match status" value="1"/>
</dbReference>
<dbReference type="PANTHER" id="PTHR46512:SF9">
    <property type="entry name" value="PEPTIDYLPROLYL ISOMERASE"/>
    <property type="match status" value="1"/>
</dbReference>
<dbReference type="PANTHER" id="PTHR46512">
    <property type="entry name" value="PEPTIDYLPROLYL ISOMERASE"/>
    <property type="match status" value="1"/>
</dbReference>
<keyword evidence="4 8" id="KW-0802">TPR repeat</keyword>
<evidence type="ECO:0000259" key="9">
    <source>
        <dbReference type="PROSITE" id="PS50059"/>
    </source>
</evidence>
<evidence type="ECO:0000256" key="8">
    <source>
        <dbReference type="PROSITE-ProRule" id="PRU00339"/>
    </source>
</evidence>
<dbReference type="GO" id="GO:0003755">
    <property type="term" value="F:peptidyl-prolyl cis-trans isomerase activity"/>
    <property type="evidence" value="ECO:0007669"/>
    <property type="project" value="UniProtKB-KW"/>
</dbReference>
<dbReference type="SMART" id="SM00028">
    <property type="entry name" value="TPR"/>
    <property type="match status" value="2"/>
</dbReference>
<dbReference type="PROSITE" id="PS50059">
    <property type="entry name" value="FKBP_PPIASE"/>
    <property type="match status" value="1"/>
</dbReference>
<reference evidence="10 11" key="1">
    <citation type="journal article" date="2013" name="Genome Biol.">
        <title>Genome of Acanthamoeba castellanii highlights extensive lateral gene transfer and early evolution of tyrosine kinase signaling.</title>
        <authorList>
            <person name="Clarke M."/>
            <person name="Lohan A.J."/>
            <person name="Liu B."/>
            <person name="Lagkouvardos I."/>
            <person name="Roy S."/>
            <person name="Zafar N."/>
            <person name="Bertelli C."/>
            <person name="Schilde C."/>
            <person name="Kianianmomeni A."/>
            <person name="Burglin T.R."/>
            <person name="Frech C."/>
            <person name="Turcotte B."/>
            <person name="Kopec K.O."/>
            <person name="Synnott J.M."/>
            <person name="Choo C."/>
            <person name="Paponov I."/>
            <person name="Finkler A."/>
            <person name="Soon Heng Tan C."/>
            <person name="Hutchins A.P."/>
            <person name="Weinmeier T."/>
            <person name="Rattei T."/>
            <person name="Chu J.S."/>
            <person name="Gimenez G."/>
            <person name="Irimia M."/>
            <person name="Rigden D.J."/>
            <person name="Fitzpatrick D.A."/>
            <person name="Lorenzo-Morales J."/>
            <person name="Bateman A."/>
            <person name="Chiu C.H."/>
            <person name="Tang P."/>
            <person name="Hegemann P."/>
            <person name="Fromm H."/>
            <person name="Raoult D."/>
            <person name="Greub G."/>
            <person name="Miranda-Saavedra D."/>
            <person name="Chen N."/>
            <person name="Nash P."/>
            <person name="Ginger M.L."/>
            <person name="Horn M."/>
            <person name="Schaap P."/>
            <person name="Caler L."/>
            <person name="Loftus B."/>
        </authorList>
    </citation>
    <scope>NUCLEOTIDE SEQUENCE [LARGE SCALE GENOMIC DNA]</scope>
    <source>
        <strain evidence="10 11">Neff</strain>
    </source>
</reference>
<dbReference type="InterPro" id="IPR001179">
    <property type="entry name" value="PPIase_FKBP_dom"/>
</dbReference>
<dbReference type="EC" id="5.2.1.8" evidence="2 7"/>
<evidence type="ECO:0000256" key="5">
    <source>
        <dbReference type="ARBA" id="ARBA00023110"/>
    </source>
</evidence>
<feature type="non-terminal residue" evidence="10">
    <location>
        <position position="1"/>
    </location>
</feature>
<protein>
    <recommendedName>
        <fullName evidence="2 7">peptidylprolyl isomerase</fullName>
        <ecNumber evidence="2 7">5.2.1.8</ecNumber>
    </recommendedName>
</protein>
<feature type="repeat" description="TPR" evidence="8">
    <location>
        <begin position="254"/>
        <end position="287"/>
    </location>
</feature>
<keyword evidence="5 7" id="KW-0697">Rotamase</keyword>
<dbReference type="RefSeq" id="XP_004340071.1">
    <property type="nucleotide sequence ID" value="XM_004340023.1"/>
</dbReference>
<keyword evidence="3" id="KW-0677">Repeat</keyword>
<dbReference type="KEGG" id="acan:ACA1_161870"/>
<name>L8GYM8_ACACF</name>
<organism evidence="10 11">
    <name type="scientific">Acanthamoeba castellanii (strain ATCC 30010 / Neff)</name>
    <dbReference type="NCBI Taxonomy" id="1257118"/>
    <lineage>
        <taxon>Eukaryota</taxon>
        <taxon>Amoebozoa</taxon>
        <taxon>Discosea</taxon>
        <taxon>Longamoebia</taxon>
        <taxon>Centramoebida</taxon>
        <taxon>Acanthamoebidae</taxon>
        <taxon>Acanthamoeba</taxon>
    </lineage>
</organism>
<dbReference type="PROSITE" id="PS50005">
    <property type="entry name" value="TPR"/>
    <property type="match status" value="2"/>
</dbReference>
<evidence type="ECO:0000256" key="2">
    <source>
        <dbReference type="ARBA" id="ARBA00013194"/>
    </source>
</evidence>
<feature type="repeat" description="TPR" evidence="8">
    <location>
        <begin position="220"/>
        <end position="253"/>
    </location>
</feature>
<dbReference type="STRING" id="1257118.L8GYM8"/>
<dbReference type="InterPro" id="IPR046357">
    <property type="entry name" value="PPIase_dom_sf"/>
</dbReference>
<dbReference type="Gene3D" id="3.10.50.40">
    <property type="match status" value="1"/>
</dbReference>
<keyword evidence="6 7" id="KW-0413">Isomerase</keyword>